<dbReference type="EMBL" id="BMEO01000002">
    <property type="protein sequence ID" value="GGF88342.1"/>
    <property type="molecule type" value="Genomic_DNA"/>
</dbReference>
<comment type="caution">
    <text evidence="4">The sequence shown here is derived from an EMBL/GenBank/DDBJ whole genome shotgun (WGS) entry which is preliminary data.</text>
</comment>
<feature type="domain" description="DUF4785" evidence="3">
    <location>
        <begin position="311"/>
        <end position="404"/>
    </location>
</feature>
<name>A0A917CH53_9GAMM</name>
<reference evidence="4" key="1">
    <citation type="journal article" date="2014" name="Int. J. Syst. Evol. Microbiol.">
        <title>Complete genome sequence of Corynebacterium casei LMG S-19264T (=DSM 44701T), isolated from a smear-ripened cheese.</title>
        <authorList>
            <consortium name="US DOE Joint Genome Institute (JGI-PGF)"/>
            <person name="Walter F."/>
            <person name="Albersmeier A."/>
            <person name="Kalinowski J."/>
            <person name="Ruckert C."/>
        </authorList>
    </citation>
    <scope>NUCLEOTIDE SEQUENCE</scope>
    <source>
        <strain evidence="4">CGMCC 1.12181</strain>
    </source>
</reference>
<protein>
    <recommendedName>
        <fullName evidence="6">DUF4785 domain-containing protein</fullName>
    </recommendedName>
</protein>
<organism evidence="4 5">
    <name type="scientific">Marinicella pacifica</name>
    <dbReference type="NCBI Taxonomy" id="1171543"/>
    <lineage>
        <taxon>Bacteria</taxon>
        <taxon>Pseudomonadati</taxon>
        <taxon>Pseudomonadota</taxon>
        <taxon>Gammaproteobacteria</taxon>
        <taxon>Lysobacterales</taxon>
        <taxon>Marinicellaceae</taxon>
        <taxon>Marinicella</taxon>
    </lineage>
</organism>
<evidence type="ECO:0000256" key="1">
    <source>
        <dbReference type="SAM" id="SignalP"/>
    </source>
</evidence>
<dbReference type="Pfam" id="PF16024">
    <property type="entry name" value="DUF4785_1st"/>
    <property type="match status" value="1"/>
</dbReference>
<evidence type="ECO:0000313" key="4">
    <source>
        <dbReference type="EMBL" id="GGF88342.1"/>
    </source>
</evidence>
<accession>A0A917CH53</accession>
<evidence type="ECO:0000259" key="2">
    <source>
        <dbReference type="Pfam" id="PF16024"/>
    </source>
</evidence>
<dbReference type="Gene3D" id="2.60.120.1370">
    <property type="match status" value="1"/>
</dbReference>
<dbReference type="InterPro" id="IPR031979">
    <property type="entry name" value="DUF4785_N"/>
</dbReference>
<dbReference type="InterPro" id="IPR048295">
    <property type="entry name" value="DUF4785_C"/>
</dbReference>
<feature type="domain" description="DUF4785" evidence="2">
    <location>
        <begin position="52"/>
        <end position="191"/>
    </location>
</feature>
<gene>
    <name evidence="4" type="ORF">GCM10011365_06890</name>
</gene>
<keyword evidence="1" id="KW-0732">Signal</keyword>
<evidence type="ECO:0000259" key="3">
    <source>
        <dbReference type="Pfam" id="PF20943"/>
    </source>
</evidence>
<reference evidence="4" key="2">
    <citation type="submission" date="2020-09" db="EMBL/GenBank/DDBJ databases">
        <authorList>
            <person name="Sun Q."/>
            <person name="Zhou Y."/>
        </authorList>
    </citation>
    <scope>NUCLEOTIDE SEQUENCE</scope>
    <source>
        <strain evidence="4">CGMCC 1.12181</strain>
    </source>
</reference>
<feature type="chain" id="PRO_5037978010" description="DUF4785 domain-containing protein" evidence="1">
    <location>
        <begin position="22"/>
        <end position="417"/>
    </location>
</feature>
<evidence type="ECO:0008006" key="6">
    <source>
        <dbReference type="Google" id="ProtNLM"/>
    </source>
</evidence>
<dbReference type="RefSeq" id="WP_188364279.1">
    <property type="nucleotide sequence ID" value="NZ_BAABJF010000032.1"/>
</dbReference>
<proteinExistence type="predicted"/>
<dbReference type="AlphaFoldDB" id="A0A917CH53"/>
<dbReference type="Pfam" id="PF20943">
    <property type="entry name" value="DUF4785_3rd"/>
    <property type="match status" value="1"/>
</dbReference>
<feature type="signal peptide" evidence="1">
    <location>
        <begin position="1"/>
        <end position="21"/>
    </location>
</feature>
<keyword evidence="5" id="KW-1185">Reference proteome</keyword>
<dbReference type="Gene3D" id="2.60.40.3870">
    <property type="entry name" value="Uncharacterised protein PF16024, DUF4785"/>
    <property type="match status" value="1"/>
</dbReference>
<dbReference type="Proteomes" id="UP000605253">
    <property type="component" value="Unassembled WGS sequence"/>
</dbReference>
<sequence>MNTIKKLSIVSLLGLSSFALAQYTSEWTQLPQQVELVNNGSLKNFAEPVNHEQQTINFHFSLLGDVAPTTQNQGYLAESKQYWLNATADKLSQGIELPVTSDLAVIRINPLNPNKSTASFSQQDIVVSQFGQPLEVAVFANAEQLKATGMPVSDHTVAMNVNTRPGLLRLSLPQANKSLAKGNIFVVHVFEPNSDYVLQLKTSQQQYSANQAFKVSSQLLSAQHSHNMLISGYITGPNGDKVADLVFNPTKNGDYEALMAPLSGQSLAHGLWEVHTVASSDVNGLKVMRDVSSAFAVSVPLARFNHALTVENHNLKMGLDVAMAGRYEVSAVLSGMDAAGEKQPLAMLMSAAQLNKGQAFLQLELPRDLIKQSGLTAPFIIEQINLKNQSLMVPVQQISATIQLLPLEKPINRGDIR</sequence>
<evidence type="ECO:0000313" key="5">
    <source>
        <dbReference type="Proteomes" id="UP000605253"/>
    </source>
</evidence>